<gene>
    <name evidence="1" type="ORF">LSUE1_G008494</name>
</gene>
<dbReference type="SUPFAM" id="SSF52096">
    <property type="entry name" value="ClpP/crotonase"/>
    <property type="match status" value="1"/>
</dbReference>
<dbReference type="Proteomes" id="UP000469558">
    <property type="component" value="Unassembled WGS sequence"/>
</dbReference>
<dbReference type="PANTHER" id="PTHR11941:SF54">
    <property type="entry name" value="ENOYL-COA HYDRATASE, MITOCHONDRIAL"/>
    <property type="match status" value="1"/>
</dbReference>
<proteinExistence type="predicted"/>
<dbReference type="Pfam" id="PF00378">
    <property type="entry name" value="ECH_1"/>
    <property type="match status" value="1"/>
</dbReference>
<dbReference type="InterPro" id="IPR001753">
    <property type="entry name" value="Enoyl-CoA_hydra/iso"/>
</dbReference>
<sequence>MSCYATPIISNFGRDDAFPYQVLKKSCINKDCSATRITVSNPPTNLWNSQLIQEFNSYLLSINNTSAATPKIVVFSSDVPDFYIAQIDLNLLSVAHPVPDTVNVTDTLNKYYENLSLLASIPVIFVGEVTGRAWGAGDEHLMHMDMRFAGPDAVFSAPEAAVGLIHVGGLQWLVESVGPSRTMEYMLSSAQVNATEAASIGWVNSAYSTSEELRSHVDTLVTRIAKFEVEALRATKESVSQQKPTQEMFEKDQSTFVALASEPSVQAVVDRILELSDDQGKT</sequence>
<dbReference type="InterPro" id="IPR029045">
    <property type="entry name" value="ClpP/crotonase-like_dom_sf"/>
</dbReference>
<protein>
    <submittedName>
        <fullName evidence="1">Putative enoyl-CoA hydratase</fullName>
    </submittedName>
</protein>
<reference evidence="1 2" key="1">
    <citation type="submission" date="2018-05" db="EMBL/GenBank/DDBJ databases">
        <title>Genome sequencing and assembly of the regulated plant pathogen Lachnellula willkommii and related sister species for the development of diagnostic species identification markers.</title>
        <authorList>
            <person name="Giroux E."/>
            <person name="Bilodeau G."/>
        </authorList>
    </citation>
    <scope>NUCLEOTIDE SEQUENCE [LARGE SCALE GENOMIC DNA]</scope>
    <source>
        <strain evidence="1 2">CBS 268.59</strain>
    </source>
</reference>
<dbReference type="OrthoDB" id="410701at2759"/>
<keyword evidence="2" id="KW-1185">Reference proteome</keyword>
<organism evidence="1 2">
    <name type="scientific">Lachnellula suecica</name>
    <dbReference type="NCBI Taxonomy" id="602035"/>
    <lineage>
        <taxon>Eukaryota</taxon>
        <taxon>Fungi</taxon>
        <taxon>Dikarya</taxon>
        <taxon>Ascomycota</taxon>
        <taxon>Pezizomycotina</taxon>
        <taxon>Leotiomycetes</taxon>
        <taxon>Helotiales</taxon>
        <taxon>Lachnaceae</taxon>
        <taxon>Lachnellula</taxon>
    </lineage>
</organism>
<accession>A0A8T9BUI5</accession>
<dbReference type="AlphaFoldDB" id="A0A8T9BUI5"/>
<name>A0A8T9BUI5_9HELO</name>
<dbReference type="Gene3D" id="3.90.226.10">
    <property type="entry name" value="2-enoyl-CoA Hydratase, Chain A, domain 1"/>
    <property type="match status" value="1"/>
</dbReference>
<dbReference type="PANTHER" id="PTHR11941">
    <property type="entry name" value="ENOYL-COA HYDRATASE-RELATED"/>
    <property type="match status" value="1"/>
</dbReference>
<dbReference type="EMBL" id="QGMK01001959">
    <property type="protein sequence ID" value="TVY62716.1"/>
    <property type="molecule type" value="Genomic_DNA"/>
</dbReference>
<evidence type="ECO:0000313" key="1">
    <source>
        <dbReference type="EMBL" id="TVY62716.1"/>
    </source>
</evidence>
<dbReference type="GO" id="GO:0003824">
    <property type="term" value="F:catalytic activity"/>
    <property type="evidence" value="ECO:0007669"/>
    <property type="project" value="UniProtKB-ARBA"/>
</dbReference>
<comment type="caution">
    <text evidence="1">The sequence shown here is derived from an EMBL/GenBank/DDBJ whole genome shotgun (WGS) entry which is preliminary data.</text>
</comment>
<evidence type="ECO:0000313" key="2">
    <source>
        <dbReference type="Proteomes" id="UP000469558"/>
    </source>
</evidence>
<dbReference type="GO" id="GO:0006635">
    <property type="term" value="P:fatty acid beta-oxidation"/>
    <property type="evidence" value="ECO:0007669"/>
    <property type="project" value="TreeGrafter"/>
</dbReference>
<dbReference type="CDD" id="cd06558">
    <property type="entry name" value="crotonase-like"/>
    <property type="match status" value="1"/>
</dbReference>